<accession>A0A9Q8LAR3</accession>
<dbReference type="OMA" id="REQTRIP"/>
<organism evidence="2 3">
    <name type="scientific">Passalora fulva</name>
    <name type="common">Tomato leaf mold</name>
    <name type="synonym">Cladosporium fulvum</name>
    <dbReference type="NCBI Taxonomy" id="5499"/>
    <lineage>
        <taxon>Eukaryota</taxon>
        <taxon>Fungi</taxon>
        <taxon>Dikarya</taxon>
        <taxon>Ascomycota</taxon>
        <taxon>Pezizomycotina</taxon>
        <taxon>Dothideomycetes</taxon>
        <taxon>Dothideomycetidae</taxon>
        <taxon>Mycosphaerellales</taxon>
        <taxon>Mycosphaerellaceae</taxon>
        <taxon>Fulvia</taxon>
    </lineage>
</organism>
<dbReference type="OrthoDB" id="5405107at2759"/>
<keyword evidence="1" id="KW-0472">Membrane</keyword>
<proteinExistence type="predicted"/>
<dbReference type="GeneID" id="71983262"/>
<feature type="transmembrane region" description="Helical" evidence="1">
    <location>
        <begin position="12"/>
        <end position="32"/>
    </location>
</feature>
<name>A0A9Q8LAR3_PASFU</name>
<evidence type="ECO:0000313" key="3">
    <source>
        <dbReference type="Proteomes" id="UP000756132"/>
    </source>
</evidence>
<dbReference type="KEGG" id="ffu:CLAFUR5_03384"/>
<evidence type="ECO:0000256" key="1">
    <source>
        <dbReference type="SAM" id="Phobius"/>
    </source>
</evidence>
<dbReference type="EMBL" id="CP090164">
    <property type="protein sequence ID" value="UJO13969.1"/>
    <property type="molecule type" value="Genomic_DNA"/>
</dbReference>
<feature type="transmembrane region" description="Helical" evidence="1">
    <location>
        <begin position="90"/>
        <end position="110"/>
    </location>
</feature>
<dbReference type="Proteomes" id="UP000756132">
    <property type="component" value="Chromosome 2"/>
</dbReference>
<reference evidence="2" key="1">
    <citation type="submission" date="2021-12" db="EMBL/GenBank/DDBJ databases">
        <authorList>
            <person name="Zaccaron A."/>
            <person name="Stergiopoulos I."/>
        </authorList>
    </citation>
    <scope>NUCLEOTIDE SEQUENCE</scope>
    <source>
        <strain evidence="2">Race5_Kim</strain>
    </source>
</reference>
<gene>
    <name evidence="2" type="ORF">CLAFUR5_03384</name>
</gene>
<evidence type="ECO:0000313" key="2">
    <source>
        <dbReference type="EMBL" id="UJO13969.1"/>
    </source>
</evidence>
<keyword evidence="1" id="KW-0812">Transmembrane</keyword>
<reference evidence="2" key="2">
    <citation type="journal article" date="2022" name="Microb. Genom.">
        <title>A chromosome-scale genome assembly of the tomato pathogen Cladosporium fulvum reveals a compartmentalized genome architecture and the presence of a dispensable chromosome.</title>
        <authorList>
            <person name="Zaccaron A.Z."/>
            <person name="Chen L.H."/>
            <person name="Samaras A."/>
            <person name="Stergiopoulos I."/>
        </authorList>
    </citation>
    <scope>NUCLEOTIDE SEQUENCE</scope>
    <source>
        <strain evidence="2">Race5_Kim</strain>
    </source>
</reference>
<protein>
    <submittedName>
        <fullName evidence="2">Uncharacterized protein</fullName>
    </submittedName>
</protein>
<feature type="transmembrane region" description="Helical" evidence="1">
    <location>
        <begin position="66"/>
        <end position="84"/>
    </location>
</feature>
<dbReference type="AlphaFoldDB" id="A0A9Q8LAR3"/>
<dbReference type="RefSeq" id="XP_047758335.1">
    <property type="nucleotide sequence ID" value="XM_047902532.1"/>
</dbReference>
<keyword evidence="3" id="KW-1185">Reference proteome</keyword>
<keyword evidence="1" id="KW-1133">Transmembrane helix</keyword>
<sequence length="165" mass="18232">MDVTSKDLFVRGLHVTQLLLSLYGASVSYVAVTKLQQYEETSKKLAEWSNTAAHELHKTRTTQTSGALAIIASVLASSTLAFFPTVLPNWARIGLSPALLVGVLFARGHIKNYWTPRDAKNATRIPLPKMGEYNVALQQTELLLHILEFLEYTWVATAFVNGMVG</sequence>